<keyword evidence="5" id="KW-1185">Reference proteome</keyword>
<reference evidence="4 5" key="1">
    <citation type="submission" date="2018-11" db="EMBL/GenBank/DDBJ databases">
        <title>Lysobacter cryohumiis sp. nov., isolated from soil in the Tianshan Mountains, Xinjiang, China.</title>
        <authorList>
            <person name="Luo Y."/>
            <person name="Sheng H."/>
        </authorList>
    </citation>
    <scope>NUCLEOTIDE SEQUENCE [LARGE SCALE GENOMIC DNA]</scope>
    <source>
        <strain evidence="4 5">ZS60</strain>
    </source>
</reference>
<dbReference type="AlphaFoldDB" id="A0A3M8SSH5"/>
<feature type="transmembrane region" description="Helical" evidence="3">
    <location>
        <begin position="308"/>
        <end position="328"/>
    </location>
</feature>
<keyword evidence="2" id="KW-0802">TPR repeat</keyword>
<protein>
    <recommendedName>
        <fullName evidence="6">Tetratricopeptide repeat protein</fullName>
    </recommendedName>
</protein>
<evidence type="ECO:0000313" key="4">
    <source>
        <dbReference type="EMBL" id="RNF84259.1"/>
    </source>
</evidence>
<evidence type="ECO:0000313" key="5">
    <source>
        <dbReference type="Proteomes" id="UP000267049"/>
    </source>
</evidence>
<accession>A0A3M8SSH5</accession>
<keyword evidence="1" id="KW-0677">Repeat</keyword>
<keyword evidence="3" id="KW-1133">Transmembrane helix</keyword>
<keyword evidence="3" id="KW-0472">Membrane</keyword>
<feature type="transmembrane region" description="Helical" evidence="3">
    <location>
        <begin position="145"/>
        <end position="168"/>
    </location>
</feature>
<dbReference type="PANTHER" id="PTHR44227">
    <property type="match status" value="1"/>
</dbReference>
<name>A0A3M8SSH5_9GAMM</name>
<evidence type="ECO:0000256" key="1">
    <source>
        <dbReference type="ARBA" id="ARBA00022737"/>
    </source>
</evidence>
<dbReference type="EMBL" id="RIBS01000003">
    <property type="protein sequence ID" value="RNF84259.1"/>
    <property type="molecule type" value="Genomic_DNA"/>
</dbReference>
<dbReference type="RefSeq" id="WP_123087445.1">
    <property type="nucleotide sequence ID" value="NZ_RIBS01000003.1"/>
</dbReference>
<feature type="transmembrane region" description="Helical" evidence="3">
    <location>
        <begin position="121"/>
        <end position="139"/>
    </location>
</feature>
<proteinExistence type="predicted"/>
<dbReference type="PANTHER" id="PTHR44227:SF3">
    <property type="entry name" value="PROTEIN O-MANNOSYL-TRANSFERASE TMTC4"/>
    <property type="match status" value="1"/>
</dbReference>
<organism evidence="4 5">
    <name type="scientific">Montanilutibacter psychrotolerans</name>
    <dbReference type="NCBI Taxonomy" id="1327343"/>
    <lineage>
        <taxon>Bacteria</taxon>
        <taxon>Pseudomonadati</taxon>
        <taxon>Pseudomonadota</taxon>
        <taxon>Gammaproteobacteria</taxon>
        <taxon>Lysobacterales</taxon>
        <taxon>Lysobacteraceae</taxon>
        <taxon>Montanilutibacter</taxon>
    </lineage>
</organism>
<keyword evidence="3" id="KW-0812">Transmembrane</keyword>
<feature type="transmembrane region" description="Helical" evidence="3">
    <location>
        <begin position="232"/>
        <end position="254"/>
    </location>
</feature>
<comment type="caution">
    <text evidence="4">The sequence shown here is derived from an EMBL/GenBank/DDBJ whole genome shotgun (WGS) entry which is preliminary data.</text>
</comment>
<evidence type="ECO:0008006" key="6">
    <source>
        <dbReference type="Google" id="ProtNLM"/>
    </source>
</evidence>
<feature type="transmembrane region" description="Helical" evidence="3">
    <location>
        <begin position="88"/>
        <end position="109"/>
    </location>
</feature>
<feature type="transmembrane region" description="Helical" evidence="3">
    <location>
        <begin position="334"/>
        <end position="353"/>
    </location>
</feature>
<dbReference type="Proteomes" id="UP000267049">
    <property type="component" value="Unassembled WGS sequence"/>
</dbReference>
<dbReference type="InterPro" id="IPR052346">
    <property type="entry name" value="O-mannosyl-transferase_TMTC"/>
</dbReference>
<dbReference type="OrthoDB" id="8566379at2"/>
<evidence type="ECO:0000256" key="2">
    <source>
        <dbReference type="ARBA" id="ARBA00022803"/>
    </source>
</evidence>
<evidence type="ECO:0000256" key="3">
    <source>
        <dbReference type="SAM" id="Phobius"/>
    </source>
</evidence>
<gene>
    <name evidence="4" type="ORF">EER27_07665</name>
</gene>
<feature type="transmembrane region" description="Helical" evidence="3">
    <location>
        <begin position="9"/>
        <end position="27"/>
    </location>
</feature>
<sequence length="628" mass="69099">MTLSRRSTLLYSLALSVLAALVYWPGLSGGFIFDDYPNIVSNTRIHAQTLSWEAIVTASQGYQGGGYGRPLATISFALDYLISDTSAYPFKLTSLIVHLINALLVFWLLRRVLALPRDSAERPWPLVAAFAIALLWAIHPMQVSTVLYVVQRMETLSLTFVLLALIAYMRGRTAQRNGDLGWPWLATSAVLACLGMASKESAVLFPVYALCLELTVLDFDAKAERTRRFLKIAYAAGLLAAIVLFVAWVLPQYATPGNMGGRDFTLAERLLSQLRILPAYIGQMLLPLPSSLTFYYDNYPISTGLLSPATTLAGGLFLLGLLAFAWLARRRMPLASLGILWFFAAHLLTSNVFNLELRFEHRNYFALLGVLMALADLARRIPMHDGPGLKYVALGALLVAFGGMTAVRSATWGNQILLANELAERNPASARASNDYAEQLMNLSGMDTTSRFYPMAVREFERGSRLPGASPLPEQGLILMAASSGQVPEAAWWDRLNEKIRTRPIGPQEQGAVHGLLNHRFKGMELDDKQLSLALSTLFRRSLMPRQGYVDYGVYAQTYLHDDALATRLFVRSLDRGSPDPSLAGGLAADLIRSGYGAQAKAVMQRASELGLTQDPRFKAALNRTDAP</sequence>